<evidence type="ECO:0000256" key="1">
    <source>
        <dbReference type="SAM" id="MobiDB-lite"/>
    </source>
</evidence>
<dbReference type="InParanoid" id="B9RHW7"/>
<reference evidence="3" key="1">
    <citation type="journal article" date="2010" name="Nat. Biotechnol.">
        <title>Draft genome sequence of the oilseed species Ricinus communis.</title>
        <authorList>
            <person name="Chan A.P."/>
            <person name="Crabtree J."/>
            <person name="Zhao Q."/>
            <person name="Lorenzi H."/>
            <person name="Orvis J."/>
            <person name="Puiu D."/>
            <person name="Melake-Berhan A."/>
            <person name="Jones K.M."/>
            <person name="Redman J."/>
            <person name="Chen G."/>
            <person name="Cahoon E.B."/>
            <person name="Gedil M."/>
            <person name="Stanke M."/>
            <person name="Haas B.J."/>
            <person name="Wortman J.R."/>
            <person name="Fraser-Liggett C.M."/>
            <person name="Ravel J."/>
            <person name="Rabinowicz P.D."/>
        </authorList>
    </citation>
    <scope>NUCLEOTIDE SEQUENCE [LARGE SCALE GENOMIC DNA]</scope>
    <source>
        <strain evidence="3">cv. Hale</strain>
    </source>
</reference>
<feature type="compositionally biased region" description="Basic and acidic residues" evidence="1">
    <location>
        <begin position="48"/>
        <end position="59"/>
    </location>
</feature>
<name>B9RHW7_RICCO</name>
<gene>
    <name evidence="2" type="ORF">RCOM_1574210</name>
</gene>
<evidence type="ECO:0000313" key="2">
    <source>
        <dbReference type="EMBL" id="EEF48739.1"/>
    </source>
</evidence>
<organism evidence="2 3">
    <name type="scientific">Ricinus communis</name>
    <name type="common">Castor bean</name>
    <dbReference type="NCBI Taxonomy" id="3988"/>
    <lineage>
        <taxon>Eukaryota</taxon>
        <taxon>Viridiplantae</taxon>
        <taxon>Streptophyta</taxon>
        <taxon>Embryophyta</taxon>
        <taxon>Tracheophyta</taxon>
        <taxon>Spermatophyta</taxon>
        <taxon>Magnoliopsida</taxon>
        <taxon>eudicotyledons</taxon>
        <taxon>Gunneridae</taxon>
        <taxon>Pentapetalae</taxon>
        <taxon>rosids</taxon>
        <taxon>fabids</taxon>
        <taxon>Malpighiales</taxon>
        <taxon>Euphorbiaceae</taxon>
        <taxon>Acalyphoideae</taxon>
        <taxon>Acalypheae</taxon>
        <taxon>Ricinus</taxon>
    </lineage>
</organism>
<sequence>MSQFQVTGWGTVGEQKIYQCNLLESQSSRSISAGDVLVSGGSNGDDDMQWRKLTVENGR</sequence>
<dbReference type="AlphaFoldDB" id="B9RHW7"/>
<protein>
    <submittedName>
        <fullName evidence="2">Uncharacterized protein</fullName>
    </submittedName>
</protein>
<feature type="region of interest" description="Disordered" evidence="1">
    <location>
        <begin position="34"/>
        <end position="59"/>
    </location>
</feature>
<dbReference type="Proteomes" id="UP000008311">
    <property type="component" value="Unassembled WGS sequence"/>
</dbReference>
<keyword evidence="3" id="KW-1185">Reference proteome</keyword>
<evidence type="ECO:0000313" key="3">
    <source>
        <dbReference type="Proteomes" id="UP000008311"/>
    </source>
</evidence>
<proteinExistence type="predicted"/>
<dbReference type="EMBL" id="EQ973781">
    <property type="protein sequence ID" value="EEF48739.1"/>
    <property type="molecule type" value="Genomic_DNA"/>
</dbReference>
<accession>B9RHW7</accession>